<name>A0A9X1YSG9_9PSED</name>
<dbReference type="Gene3D" id="3.40.1580.10">
    <property type="entry name" value="SMI1/KNR4-like"/>
    <property type="match status" value="1"/>
</dbReference>
<dbReference type="AlphaFoldDB" id="A0A9X1YSG9"/>
<dbReference type="EMBL" id="JALQCW010000007">
    <property type="protein sequence ID" value="MCK9796934.1"/>
    <property type="molecule type" value="Genomic_DNA"/>
</dbReference>
<dbReference type="SUPFAM" id="SSF160631">
    <property type="entry name" value="SMI1/KNR4-like"/>
    <property type="match status" value="1"/>
</dbReference>
<organism evidence="2 3">
    <name type="scientific">Pseudomonas morbosilactucae</name>
    <dbReference type="NCBI Taxonomy" id="2938197"/>
    <lineage>
        <taxon>Bacteria</taxon>
        <taxon>Pseudomonadati</taxon>
        <taxon>Pseudomonadota</taxon>
        <taxon>Gammaproteobacteria</taxon>
        <taxon>Pseudomonadales</taxon>
        <taxon>Pseudomonadaceae</taxon>
        <taxon>Pseudomonas</taxon>
    </lineage>
</organism>
<accession>A0A9X1YSG9</accession>
<dbReference type="Pfam" id="PF09346">
    <property type="entry name" value="SMI1_KNR4"/>
    <property type="match status" value="1"/>
</dbReference>
<evidence type="ECO:0000313" key="2">
    <source>
        <dbReference type="EMBL" id="MCK9796934.1"/>
    </source>
</evidence>
<gene>
    <name evidence="2" type="ORF">M1B34_04035</name>
</gene>
<comment type="caution">
    <text evidence="2">The sequence shown here is derived from an EMBL/GenBank/DDBJ whole genome shotgun (WGS) entry which is preliminary data.</text>
</comment>
<reference evidence="2 3" key="2">
    <citation type="journal article" date="2023" name="Plant Pathol.">
        <title>Dismantling and reorganizing Pseudomonas marginalis sensu#lato.</title>
        <authorList>
            <person name="Sawada H."/>
            <person name="Fujikawa T."/>
            <person name="Satou M."/>
        </authorList>
    </citation>
    <scope>NUCLEOTIDE SEQUENCE [LARGE SCALE GENOMIC DNA]</scope>
    <source>
        <strain evidence="2 3">MAFF 302030</strain>
    </source>
</reference>
<reference evidence="2 3" key="1">
    <citation type="journal article" date="2022" name="Int. J. Syst. Evol. Microbiol.">
        <title>Pseudomonas aegrilactucae sp. nov. and Pseudomonas morbosilactucae sp. nov., pathogens causing bacterial rot of lettuce in Japan.</title>
        <authorList>
            <person name="Sawada H."/>
            <person name="Fujikawa T."/>
            <person name="Satou M."/>
        </authorList>
    </citation>
    <scope>NUCLEOTIDE SEQUENCE [LARGE SCALE GENOMIC DNA]</scope>
    <source>
        <strain evidence="2 3">MAFF 302030</strain>
    </source>
</reference>
<dbReference type="Proteomes" id="UP001155059">
    <property type="component" value="Unassembled WGS sequence"/>
</dbReference>
<feature type="domain" description="Knr4/Smi1-like" evidence="1">
    <location>
        <begin position="27"/>
        <end position="150"/>
    </location>
</feature>
<evidence type="ECO:0000259" key="1">
    <source>
        <dbReference type="Pfam" id="PF09346"/>
    </source>
</evidence>
<sequence length="153" mass="16609">MADEFKGGVPAMTMDWKTWGIEAGSSVDEAVIALVQQHLGVNLPPLYLDLVSYADEASPEWSTFDYGGQQTCISEFFKFTAQAEPYSLLWYATGQRVAGLAPGLIPIARDAGDQLVCLNTTGAAITVALFAPDSGHTYPVAADFQQFVEQWRP</sequence>
<dbReference type="RefSeq" id="WP_268264490.1">
    <property type="nucleotide sequence ID" value="NZ_JALQCW010000007.1"/>
</dbReference>
<evidence type="ECO:0000313" key="3">
    <source>
        <dbReference type="Proteomes" id="UP001155059"/>
    </source>
</evidence>
<protein>
    <submittedName>
        <fullName evidence="2">SMI1/KNR4 family protein</fullName>
    </submittedName>
</protein>
<proteinExistence type="predicted"/>
<dbReference type="InterPro" id="IPR037883">
    <property type="entry name" value="Knr4/Smi1-like_sf"/>
</dbReference>
<dbReference type="InterPro" id="IPR018958">
    <property type="entry name" value="Knr4/Smi1-like_dom"/>
</dbReference>